<protein>
    <recommendedName>
        <fullName evidence="4">UrcA family protein</fullName>
    </recommendedName>
</protein>
<evidence type="ECO:0008006" key="4">
    <source>
        <dbReference type="Google" id="ProtNLM"/>
    </source>
</evidence>
<keyword evidence="1" id="KW-0732">Signal</keyword>
<gene>
    <name evidence="2" type="ORF">BG61_18830</name>
</gene>
<keyword evidence="3" id="KW-1185">Reference proteome</keyword>
<sequence length="86" mass="9116">MYIITWLTSIAIALAATCTIAFALPMSADDELSRATVSQAILDTDASAMHRVHVPSKAAESERLDAALASCMPDAACVYRQLCAGR</sequence>
<evidence type="ECO:0000256" key="1">
    <source>
        <dbReference type="SAM" id="SignalP"/>
    </source>
</evidence>
<proteinExistence type="predicted"/>
<accession>A0A069PUC4</accession>
<dbReference type="RefSeq" id="WP_035934965.1">
    <property type="nucleotide sequence ID" value="NZ_CADFFX010000002.1"/>
</dbReference>
<feature type="signal peptide" evidence="1">
    <location>
        <begin position="1"/>
        <end position="23"/>
    </location>
</feature>
<name>A0A069PUC4_9BURK</name>
<reference evidence="2 3" key="1">
    <citation type="submission" date="2014-03" db="EMBL/GenBank/DDBJ databases">
        <title>Draft Genome Sequences of Four Burkholderia Strains.</title>
        <authorList>
            <person name="Liu X.Y."/>
            <person name="Li C.X."/>
            <person name="Xu J.H."/>
        </authorList>
    </citation>
    <scope>NUCLEOTIDE SEQUENCE [LARGE SCALE GENOMIC DNA]</scope>
    <source>
        <strain evidence="2 3">DSM 50014</strain>
    </source>
</reference>
<comment type="caution">
    <text evidence="2">The sequence shown here is derived from an EMBL/GenBank/DDBJ whole genome shotgun (WGS) entry which is preliminary data.</text>
</comment>
<feature type="chain" id="PRO_5007372600" description="UrcA family protein" evidence="1">
    <location>
        <begin position="24"/>
        <end position="86"/>
    </location>
</feature>
<dbReference type="EMBL" id="JFHC01000003">
    <property type="protein sequence ID" value="KDR44130.1"/>
    <property type="molecule type" value="Genomic_DNA"/>
</dbReference>
<dbReference type="AlphaFoldDB" id="A0A069PUC4"/>
<evidence type="ECO:0000313" key="3">
    <source>
        <dbReference type="Proteomes" id="UP000027466"/>
    </source>
</evidence>
<organism evidence="2 3">
    <name type="scientific">Caballeronia glathei</name>
    <dbReference type="NCBI Taxonomy" id="60547"/>
    <lineage>
        <taxon>Bacteria</taxon>
        <taxon>Pseudomonadati</taxon>
        <taxon>Pseudomonadota</taxon>
        <taxon>Betaproteobacteria</taxon>
        <taxon>Burkholderiales</taxon>
        <taxon>Burkholderiaceae</taxon>
        <taxon>Caballeronia</taxon>
    </lineage>
</organism>
<dbReference type="Proteomes" id="UP000027466">
    <property type="component" value="Unassembled WGS sequence"/>
</dbReference>
<evidence type="ECO:0000313" key="2">
    <source>
        <dbReference type="EMBL" id="KDR44130.1"/>
    </source>
</evidence>